<keyword evidence="1" id="KW-0175">Coiled coil</keyword>
<evidence type="ECO:0000256" key="2">
    <source>
        <dbReference type="SAM" id="MobiDB-lite"/>
    </source>
</evidence>
<feature type="coiled-coil region" evidence="1">
    <location>
        <begin position="146"/>
        <end position="201"/>
    </location>
</feature>
<organism evidence="3 4">
    <name type="scientific">Fusarium zealandicum</name>
    <dbReference type="NCBI Taxonomy" id="1053134"/>
    <lineage>
        <taxon>Eukaryota</taxon>
        <taxon>Fungi</taxon>
        <taxon>Dikarya</taxon>
        <taxon>Ascomycota</taxon>
        <taxon>Pezizomycotina</taxon>
        <taxon>Sordariomycetes</taxon>
        <taxon>Hypocreomycetidae</taxon>
        <taxon>Hypocreales</taxon>
        <taxon>Nectriaceae</taxon>
        <taxon>Fusarium</taxon>
        <taxon>Fusarium staphyleae species complex</taxon>
    </lineage>
</organism>
<reference evidence="3" key="1">
    <citation type="journal article" date="2020" name="BMC Genomics">
        <title>Correction to: Identification and distribution of gene clusters required for synthesis of sphingolipid metabolism inhibitors in diverse species of the filamentous fungus Fusarium.</title>
        <authorList>
            <person name="Kim H.S."/>
            <person name="Lohmar J.M."/>
            <person name="Busman M."/>
            <person name="Brown D.W."/>
            <person name="Naumann T.A."/>
            <person name="Divon H.H."/>
            <person name="Lysoe E."/>
            <person name="Uhlig S."/>
            <person name="Proctor R.H."/>
        </authorList>
    </citation>
    <scope>NUCLEOTIDE SEQUENCE</scope>
    <source>
        <strain evidence="3">NRRL 22465</strain>
    </source>
</reference>
<feature type="compositionally biased region" description="Polar residues" evidence="2">
    <location>
        <begin position="19"/>
        <end position="48"/>
    </location>
</feature>
<keyword evidence="4" id="KW-1185">Reference proteome</keyword>
<comment type="caution">
    <text evidence="3">The sequence shown here is derived from an EMBL/GenBank/DDBJ whole genome shotgun (WGS) entry which is preliminary data.</text>
</comment>
<evidence type="ECO:0000313" key="4">
    <source>
        <dbReference type="Proteomes" id="UP000635477"/>
    </source>
</evidence>
<protein>
    <submittedName>
        <fullName evidence="3">Uncharacterized protein</fullName>
    </submittedName>
</protein>
<dbReference type="Proteomes" id="UP000635477">
    <property type="component" value="Unassembled WGS sequence"/>
</dbReference>
<accession>A0A8H4UFI3</accession>
<sequence>MYPHERVLGAYQTGIHRPSQISRPSTAQSASGRVTRQGAGVSNNNDIISSYHESDSGLVDLVPQARGQNDNTQVPGDENRLDSARMESLLRTQEERMNSFLHEARSRDEAQKFCIQQVLEHGISRVVTTIKDGVNHIFGHPPTHQVVQLQGQVHHLYQEKMRLESQTQHLLADNGTMQKQLKETKDKLTKALAERDEQRRLDDGATLADSAKATDDVVQSMWKQLNYNICSLAKLLAKYSHTRPADEITKERLRSIVSGWSRLLGDEDFRDFVIQSYLWILVDEQVFDGECGVWGGDHGHHLKSMREAIIGFTPATGTPGATTPSLRHAARWFAQGSAFLEHFLGNDKKAFRDLVTTEARRLKSFCLVSENSADQADKSIREELKTILELALKLDRMFMGSKALFVVRWPADTHNPTKPLHFNKNMMEALAWDKDLSHQSQVRFAVSPAL</sequence>
<evidence type="ECO:0000313" key="3">
    <source>
        <dbReference type="EMBL" id="KAF4975289.1"/>
    </source>
</evidence>
<dbReference type="AlphaFoldDB" id="A0A8H4UFI3"/>
<gene>
    <name evidence="3" type="ORF">FZEAL_7902</name>
</gene>
<dbReference type="OrthoDB" id="5213630at2759"/>
<dbReference type="EMBL" id="JABEYC010000656">
    <property type="protein sequence ID" value="KAF4975289.1"/>
    <property type="molecule type" value="Genomic_DNA"/>
</dbReference>
<feature type="region of interest" description="Disordered" evidence="2">
    <location>
        <begin position="1"/>
        <end position="50"/>
    </location>
</feature>
<proteinExistence type="predicted"/>
<reference evidence="3" key="2">
    <citation type="submission" date="2020-05" db="EMBL/GenBank/DDBJ databases">
        <authorList>
            <person name="Kim H.-S."/>
            <person name="Proctor R.H."/>
            <person name="Brown D.W."/>
        </authorList>
    </citation>
    <scope>NUCLEOTIDE SEQUENCE</scope>
    <source>
        <strain evidence="3">NRRL 22465</strain>
    </source>
</reference>
<name>A0A8H4UFI3_9HYPO</name>
<evidence type="ECO:0000256" key="1">
    <source>
        <dbReference type="SAM" id="Coils"/>
    </source>
</evidence>